<evidence type="ECO:0000313" key="2">
    <source>
        <dbReference type="EMBL" id="HAC6618642.1"/>
    </source>
</evidence>
<evidence type="ECO:0000256" key="1">
    <source>
        <dbReference type="SAM" id="Phobius"/>
    </source>
</evidence>
<sequence>MSFINRYICFSNESLKEMSWVSTFLSGCSLIISGIALILANVVFLAILSFAIGVMVCALSGAVYYAGKLTEEQEKSR</sequence>
<reference evidence="2" key="2">
    <citation type="submission" date="2018-07" db="EMBL/GenBank/DDBJ databases">
        <authorList>
            <consortium name="NCBI Pathogen Detection Project"/>
        </authorList>
    </citation>
    <scope>NUCLEOTIDE SEQUENCE</scope>
    <source>
        <strain evidence="2">IVB 5560</strain>
    </source>
</reference>
<feature type="transmembrane region" description="Helical" evidence="1">
    <location>
        <begin position="46"/>
        <end position="67"/>
    </location>
</feature>
<keyword evidence="1" id="KW-0812">Transmembrane</keyword>
<keyword evidence="1" id="KW-1133">Transmembrane helix</keyword>
<organism evidence="2">
    <name type="scientific">Salmonella typhimurium</name>
    <dbReference type="NCBI Taxonomy" id="90371"/>
    <lineage>
        <taxon>Bacteria</taxon>
        <taxon>Pseudomonadati</taxon>
        <taxon>Pseudomonadota</taxon>
        <taxon>Gammaproteobacteria</taxon>
        <taxon>Enterobacterales</taxon>
        <taxon>Enterobacteriaceae</taxon>
        <taxon>Salmonella</taxon>
    </lineage>
</organism>
<reference evidence="2" key="1">
    <citation type="journal article" date="2018" name="Genome Biol.">
        <title>SKESA: strategic k-mer extension for scrupulous assemblies.</title>
        <authorList>
            <person name="Souvorov A."/>
            <person name="Agarwala R."/>
            <person name="Lipman D.J."/>
        </authorList>
    </citation>
    <scope>NUCLEOTIDE SEQUENCE</scope>
    <source>
        <strain evidence="2">IVB 5560</strain>
    </source>
</reference>
<proteinExistence type="predicted"/>
<feature type="transmembrane region" description="Helical" evidence="1">
    <location>
        <begin position="20"/>
        <end position="40"/>
    </location>
</feature>
<dbReference type="EMBL" id="DAAMGX010000015">
    <property type="protein sequence ID" value="HAC6618642.1"/>
    <property type="molecule type" value="Genomic_DNA"/>
</dbReference>
<name>A0A702EVY1_SALTM</name>
<dbReference type="AlphaFoldDB" id="A0A702EVY1"/>
<keyword evidence="1" id="KW-0472">Membrane</keyword>
<evidence type="ECO:0008006" key="3">
    <source>
        <dbReference type="Google" id="ProtNLM"/>
    </source>
</evidence>
<dbReference type="PROSITE" id="PS51257">
    <property type="entry name" value="PROKAR_LIPOPROTEIN"/>
    <property type="match status" value="1"/>
</dbReference>
<accession>A0A702EVY1</accession>
<comment type="caution">
    <text evidence="2">The sequence shown here is derived from an EMBL/GenBank/DDBJ whole genome shotgun (WGS) entry which is preliminary data.</text>
</comment>
<gene>
    <name evidence="2" type="ORF">G0C34_20065</name>
</gene>
<protein>
    <recommendedName>
        <fullName evidence="3">Inner membrane protein</fullName>
    </recommendedName>
</protein>